<keyword evidence="2" id="KW-1185">Reference proteome</keyword>
<dbReference type="EMBL" id="CM001750">
    <property type="protein sequence ID" value="KJB73341.1"/>
    <property type="molecule type" value="Genomic_DNA"/>
</dbReference>
<evidence type="ECO:0000313" key="1">
    <source>
        <dbReference type="EMBL" id="KJB73343.1"/>
    </source>
</evidence>
<dbReference type="Proteomes" id="UP000032304">
    <property type="component" value="Chromosome 11"/>
</dbReference>
<organism evidence="1 2">
    <name type="scientific">Gossypium raimondii</name>
    <name type="common">Peruvian cotton</name>
    <name type="synonym">Gossypium klotzschianum subsp. raimondii</name>
    <dbReference type="NCBI Taxonomy" id="29730"/>
    <lineage>
        <taxon>Eukaryota</taxon>
        <taxon>Viridiplantae</taxon>
        <taxon>Streptophyta</taxon>
        <taxon>Embryophyta</taxon>
        <taxon>Tracheophyta</taxon>
        <taxon>Spermatophyta</taxon>
        <taxon>Magnoliopsida</taxon>
        <taxon>eudicotyledons</taxon>
        <taxon>Gunneridae</taxon>
        <taxon>Pentapetalae</taxon>
        <taxon>rosids</taxon>
        <taxon>malvids</taxon>
        <taxon>Malvales</taxon>
        <taxon>Malvaceae</taxon>
        <taxon>Malvoideae</taxon>
        <taxon>Gossypium</taxon>
    </lineage>
</organism>
<evidence type="ECO:0000313" key="2">
    <source>
        <dbReference type="Proteomes" id="UP000032304"/>
    </source>
</evidence>
<sequence>MGTLPPCSVDFEIITSPLSSLITTPDPDLHSLGSKAALKFIRIKGSMGGIHFEMAYFLVTHNTHHVFLHMPFEPF</sequence>
<dbReference type="AlphaFoldDB" id="A0A0D2TC86"/>
<name>A0A0D2TC86_GOSRA</name>
<dbReference type="EMBL" id="CM001750">
    <property type="protein sequence ID" value="KJB73343.1"/>
    <property type="molecule type" value="Genomic_DNA"/>
</dbReference>
<reference evidence="1 2" key="1">
    <citation type="journal article" date="2012" name="Nature">
        <title>Repeated polyploidization of Gossypium genomes and the evolution of spinnable cotton fibres.</title>
        <authorList>
            <person name="Paterson A.H."/>
            <person name="Wendel J.F."/>
            <person name="Gundlach H."/>
            <person name="Guo H."/>
            <person name="Jenkins J."/>
            <person name="Jin D."/>
            <person name="Llewellyn D."/>
            <person name="Showmaker K.C."/>
            <person name="Shu S."/>
            <person name="Udall J."/>
            <person name="Yoo M.J."/>
            <person name="Byers R."/>
            <person name="Chen W."/>
            <person name="Doron-Faigenboim A."/>
            <person name="Duke M.V."/>
            <person name="Gong L."/>
            <person name="Grimwood J."/>
            <person name="Grover C."/>
            <person name="Grupp K."/>
            <person name="Hu G."/>
            <person name="Lee T.H."/>
            <person name="Li J."/>
            <person name="Lin L."/>
            <person name="Liu T."/>
            <person name="Marler B.S."/>
            <person name="Page J.T."/>
            <person name="Roberts A.W."/>
            <person name="Romanel E."/>
            <person name="Sanders W.S."/>
            <person name="Szadkowski E."/>
            <person name="Tan X."/>
            <person name="Tang H."/>
            <person name="Xu C."/>
            <person name="Wang J."/>
            <person name="Wang Z."/>
            <person name="Zhang D."/>
            <person name="Zhang L."/>
            <person name="Ashrafi H."/>
            <person name="Bedon F."/>
            <person name="Bowers J.E."/>
            <person name="Brubaker C.L."/>
            <person name="Chee P.W."/>
            <person name="Das S."/>
            <person name="Gingle A.R."/>
            <person name="Haigler C.H."/>
            <person name="Harker D."/>
            <person name="Hoffmann L.V."/>
            <person name="Hovav R."/>
            <person name="Jones D.C."/>
            <person name="Lemke C."/>
            <person name="Mansoor S."/>
            <person name="ur Rahman M."/>
            <person name="Rainville L.N."/>
            <person name="Rambani A."/>
            <person name="Reddy U.K."/>
            <person name="Rong J.K."/>
            <person name="Saranga Y."/>
            <person name="Scheffler B.E."/>
            <person name="Scheffler J.A."/>
            <person name="Stelly D.M."/>
            <person name="Triplett B.A."/>
            <person name="Van Deynze A."/>
            <person name="Vaslin M.F."/>
            <person name="Waghmare V.N."/>
            <person name="Walford S.A."/>
            <person name="Wright R.J."/>
            <person name="Zaki E.A."/>
            <person name="Zhang T."/>
            <person name="Dennis E.S."/>
            <person name="Mayer K.F."/>
            <person name="Peterson D.G."/>
            <person name="Rokhsar D.S."/>
            <person name="Wang X."/>
            <person name="Schmutz J."/>
        </authorList>
    </citation>
    <scope>NUCLEOTIDE SEQUENCE [LARGE SCALE GENOMIC DNA]</scope>
</reference>
<dbReference type="Gramene" id="KJB73343">
    <property type="protein sequence ID" value="KJB73343"/>
    <property type="gene ID" value="B456_011G228700"/>
</dbReference>
<gene>
    <name evidence="1" type="ORF">B456_011G228700</name>
</gene>
<protein>
    <submittedName>
        <fullName evidence="1">Uncharacterized protein</fullName>
    </submittedName>
</protein>
<accession>A0A0D2TC86</accession>
<dbReference type="Gramene" id="KJB73341">
    <property type="protein sequence ID" value="KJB73341"/>
    <property type="gene ID" value="B456_011G228700"/>
</dbReference>
<proteinExistence type="predicted"/>